<dbReference type="InterPro" id="IPR011990">
    <property type="entry name" value="TPR-like_helical_dom_sf"/>
</dbReference>
<dbReference type="SUPFAM" id="SSF48452">
    <property type="entry name" value="TPR-like"/>
    <property type="match status" value="1"/>
</dbReference>
<dbReference type="PANTHER" id="PTHR12558:SF13">
    <property type="entry name" value="CELL DIVISION CYCLE PROTEIN 27 HOMOLOG"/>
    <property type="match status" value="1"/>
</dbReference>
<dbReference type="Gene3D" id="1.25.40.10">
    <property type="entry name" value="Tetratricopeptide repeat domain"/>
    <property type="match status" value="1"/>
</dbReference>
<reference evidence="1 2" key="1">
    <citation type="submission" date="2017-06" db="EMBL/GenBank/DDBJ databases">
        <title>Description of Rhodopirellula bahusiensis sp. nov.</title>
        <authorList>
            <person name="Kizina J."/>
            <person name="Harder J."/>
        </authorList>
    </citation>
    <scope>NUCLEOTIDE SEQUENCE [LARGE SCALE GENOMIC DNA]</scope>
    <source>
        <strain evidence="1 2">SWK21</strain>
    </source>
</reference>
<evidence type="ECO:0008006" key="3">
    <source>
        <dbReference type="Google" id="ProtNLM"/>
    </source>
</evidence>
<organism evidence="1 2">
    <name type="scientific">Rhodopirellula bahusiensis</name>
    <dbReference type="NCBI Taxonomy" id="2014065"/>
    <lineage>
        <taxon>Bacteria</taxon>
        <taxon>Pseudomonadati</taxon>
        <taxon>Planctomycetota</taxon>
        <taxon>Planctomycetia</taxon>
        <taxon>Pirellulales</taxon>
        <taxon>Pirellulaceae</taxon>
        <taxon>Rhodopirellula</taxon>
    </lineage>
</organism>
<dbReference type="AlphaFoldDB" id="A0A2G1W164"/>
<sequence>MSVRKRKSRVKANDSAAEVKGSSSSSWVRKPMALMVLVCILGLGVALAVPSRWHWYRYETHLRNTNYAAATESLESAQRWWASTANVNLAKARILAEQGYGEEAMAAIVIAENFGADPSIASAMKSRLKWQSGQLDSRADQFRDPNFTTDDLAAIAMGHIVQGDFDEATEIIEAWQELDPHDASANVTASLISQEYKDADQTGKLLSHGVLENPEHISARFLLAQHHYAQRNFDAALAGFESVIQSLSPHVPSGDRVSINGEQLHASRFIRALVLQEQGRIDEAELQFKSLLTSFDEDFAIRYSLANMHALHGHGDKILETLQPILDRFPEDISLNYLMATGETLRGNVSQANQWITKYLQARRQLNQLLEAERKRGNRPPDPEFYMQLAEAYLRFKWDDAKPWLDMAASLQPRSPRVRLGYRKFFENSGNFEQAARYSN</sequence>
<dbReference type="Pfam" id="PF13432">
    <property type="entry name" value="TPR_16"/>
    <property type="match status" value="1"/>
</dbReference>
<proteinExistence type="predicted"/>
<comment type="caution">
    <text evidence="1">The sequence shown here is derived from an EMBL/GenBank/DDBJ whole genome shotgun (WGS) entry which is preliminary data.</text>
</comment>
<name>A0A2G1W164_9BACT</name>
<dbReference type="Proteomes" id="UP000225740">
    <property type="component" value="Unassembled WGS sequence"/>
</dbReference>
<protein>
    <recommendedName>
        <fullName evidence="3">Tetratricopeptide repeat protein</fullName>
    </recommendedName>
</protein>
<keyword evidence="2" id="KW-1185">Reference proteome</keyword>
<dbReference type="PANTHER" id="PTHR12558">
    <property type="entry name" value="CELL DIVISION CYCLE 16,23,27"/>
    <property type="match status" value="1"/>
</dbReference>
<gene>
    <name evidence="1" type="ORF">CEE69_23615</name>
</gene>
<evidence type="ECO:0000313" key="2">
    <source>
        <dbReference type="Proteomes" id="UP000225740"/>
    </source>
</evidence>
<dbReference type="EMBL" id="NIZW01000022">
    <property type="protein sequence ID" value="PHQ32778.1"/>
    <property type="molecule type" value="Genomic_DNA"/>
</dbReference>
<evidence type="ECO:0000313" key="1">
    <source>
        <dbReference type="EMBL" id="PHQ32778.1"/>
    </source>
</evidence>
<accession>A0A2G1W164</accession>